<dbReference type="RefSeq" id="WP_188701315.1">
    <property type="nucleotide sequence ID" value="NZ_BMLX01000001.1"/>
</dbReference>
<dbReference type="Proteomes" id="UP000637267">
    <property type="component" value="Unassembled WGS sequence"/>
</dbReference>
<evidence type="ECO:0000313" key="3">
    <source>
        <dbReference type="Proteomes" id="UP000637267"/>
    </source>
</evidence>
<name>A0ABQ2P3Z6_9NEIS</name>
<gene>
    <name evidence="2" type="ORF">GCM10010970_01430</name>
</gene>
<reference evidence="3" key="1">
    <citation type="journal article" date="2019" name="Int. J. Syst. Evol. Microbiol.">
        <title>The Global Catalogue of Microorganisms (GCM) 10K type strain sequencing project: providing services to taxonomists for standard genome sequencing and annotation.</title>
        <authorList>
            <consortium name="The Broad Institute Genomics Platform"/>
            <consortium name="The Broad Institute Genome Sequencing Center for Infectious Disease"/>
            <person name="Wu L."/>
            <person name="Ma J."/>
        </authorList>
    </citation>
    <scope>NUCLEOTIDE SEQUENCE [LARGE SCALE GENOMIC DNA]</scope>
    <source>
        <strain evidence="3">CGMCC 1.8859</strain>
    </source>
</reference>
<protein>
    <submittedName>
        <fullName evidence="2">Uncharacterized protein</fullName>
    </submittedName>
</protein>
<evidence type="ECO:0000256" key="1">
    <source>
        <dbReference type="SAM" id="MobiDB-lite"/>
    </source>
</evidence>
<accession>A0ABQ2P3Z6</accession>
<proteinExistence type="predicted"/>
<organism evidence="2 3">
    <name type="scientific">Silvimonas iriomotensis</name>
    <dbReference type="NCBI Taxonomy" id="449662"/>
    <lineage>
        <taxon>Bacteria</taxon>
        <taxon>Pseudomonadati</taxon>
        <taxon>Pseudomonadota</taxon>
        <taxon>Betaproteobacteria</taxon>
        <taxon>Neisseriales</taxon>
        <taxon>Chitinibacteraceae</taxon>
        <taxon>Silvimonas</taxon>
    </lineage>
</organism>
<feature type="region of interest" description="Disordered" evidence="1">
    <location>
        <begin position="167"/>
        <end position="187"/>
    </location>
</feature>
<dbReference type="EMBL" id="BMLX01000001">
    <property type="protein sequence ID" value="GGP17764.1"/>
    <property type="molecule type" value="Genomic_DNA"/>
</dbReference>
<comment type="caution">
    <text evidence="2">The sequence shown here is derived from an EMBL/GenBank/DDBJ whole genome shotgun (WGS) entry which is preliminary data.</text>
</comment>
<evidence type="ECO:0000313" key="2">
    <source>
        <dbReference type="EMBL" id="GGP17764.1"/>
    </source>
</evidence>
<keyword evidence="3" id="KW-1185">Reference proteome</keyword>
<sequence length="187" mass="21632">MNAVFYSAIYTHNTNGKCQKSGIAFHLKFKGGEKTFIEISEDCTYGQLWLQKLLFFVETIANGQDYIFSIKHIGGQPQIKKMAGKIDRILGVAIRLKKPLTQEDVAKLVHKDGRYTKRPNDELYTKIIFMLWQMCSGDHRTYFETHHMPCNQTMTLVKKLHDEISPQKKLFKKKPKKDAKVQPEAPL</sequence>